<dbReference type="AlphaFoldDB" id="A0A1C7MB38"/>
<reference evidence="1 2" key="1">
    <citation type="submission" date="2016-03" db="EMBL/GenBank/DDBJ databases">
        <title>Whole genome sequencing of Grifola frondosa 9006-11.</title>
        <authorList>
            <person name="Min B."/>
            <person name="Park H."/>
            <person name="Kim J.-G."/>
            <person name="Cho H."/>
            <person name="Oh Y.-L."/>
            <person name="Kong W.-S."/>
            <person name="Choi I.-G."/>
        </authorList>
    </citation>
    <scope>NUCLEOTIDE SEQUENCE [LARGE SCALE GENOMIC DNA]</scope>
    <source>
        <strain evidence="1 2">9006-11</strain>
    </source>
</reference>
<comment type="caution">
    <text evidence="1">The sequence shown here is derived from an EMBL/GenBank/DDBJ whole genome shotgun (WGS) entry which is preliminary data.</text>
</comment>
<sequence>MRAEARTPWPLIMSCLAKLQRHNEVLSARYVVGDVHHAIIFAQSNVQAPEFNFTLTDVICTTPASHRNSTGPWIGLPWLVILYRAYEVHPLLSLTRNIDSTAVSTRLPGLSSPVMCFSYFPDLAAINVTNLLGGALIPDDIPANMHGGMYTTGVLGGSQDAWWSLVLAVKCG</sequence>
<evidence type="ECO:0000313" key="1">
    <source>
        <dbReference type="EMBL" id="OBZ74130.1"/>
    </source>
</evidence>
<organism evidence="1 2">
    <name type="scientific">Grifola frondosa</name>
    <name type="common">Maitake</name>
    <name type="synonym">Polyporus frondosus</name>
    <dbReference type="NCBI Taxonomy" id="5627"/>
    <lineage>
        <taxon>Eukaryota</taxon>
        <taxon>Fungi</taxon>
        <taxon>Dikarya</taxon>
        <taxon>Basidiomycota</taxon>
        <taxon>Agaricomycotina</taxon>
        <taxon>Agaricomycetes</taxon>
        <taxon>Polyporales</taxon>
        <taxon>Grifolaceae</taxon>
        <taxon>Grifola</taxon>
    </lineage>
</organism>
<dbReference type="Proteomes" id="UP000092993">
    <property type="component" value="Unassembled WGS sequence"/>
</dbReference>
<evidence type="ECO:0000313" key="2">
    <source>
        <dbReference type="Proteomes" id="UP000092993"/>
    </source>
</evidence>
<accession>A0A1C7MB38</accession>
<proteinExistence type="predicted"/>
<name>A0A1C7MB38_GRIFR</name>
<protein>
    <submittedName>
        <fullName evidence="1">Uncharacterized protein</fullName>
    </submittedName>
</protein>
<dbReference type="EMBL" id="LUGG01000006">
    <property type="protein sequence ID" value="OBZ74130.1"/>
    <property type="molecule type" value="Genomic_DNA"/>
</dbReference>
<keyword evidence="2" id="KW-1185">Reference proteome</keyword>
<gene>
    <name evidence="1" type="ORF">A0H81_06223</name>
</gene>